<dbReference type="Pfam" id="PF00005">
    <property type="entry name" value="ABC_tran"/>
    <property type="match status" value="1"/>
</dbReference>
<dbReference type="InterPro" id="IPR027417">
    <property type="entry name" value="P-loop_NTPase"/>
</dbReference>
<dbReference type="GO" id="GO:0016887">
    <property type="term" value="F:ATP hydrolysis activity"/>
    <property type="evidence" value="ECO:0007669"/>
    <property type="project" value="InterPro"/>
</dbReference>
<dbReference type="SUPFAM" id="SSF52540">
    <property type="entry name" value="P-loop containing nucleoside triphosphate hydrolases"/>
    <property type="match status" value="1"/>
</dbReference>
<protein>
    <submittedName>
        <fullName evidence="4">ATP-binding cassette domain-containing protein</fullName>
    </submittedName>
</protein>
<dbReference type="PROSITE" id="PS50893">
    <property type="entry name" value="ABC_TRANSPORTER_2"/>
    <property type="match status" value="1"/>
</dbReference>
<gene>
    <name evidence="4" type="ORF">Q3M24_19640</name>
</gene>
<evidence type="ECO:0000256" key="1">
    <source>
        <dbReference type="ARBA" id="ARBA00022741"/>
    </source>
</evidence>
<keyword evidence="1" id="KW-0547">Nucleotide-binding</keyword>
<reference evidence="4" key="2">
    <citation type="submission" date="2024-06" db="EMBL/GenBank/DDBJ databases">
        <authorList>
            <person name="Plum-Jensen L.E."/>
            <person name="Schramm A."/>
            <person name="Marshall I.P.G."/>
        </authorList>
    </citation>
    <scope>NUCLEOTIDE SEQUENCE</scope>
    <source>
        <strain evidence="4">Rat1</strain>
    </source>
</reference>
<dbReference type="PANTHER" id="PTHR43158:SF2">
    <property type="entry name" value="SKFA PEPTIDE EXPORT ATP-BINDING PROTEIN SKFE"/>
    <property type="match status" value="1"/>
</dbReference>
<evidence type="ECO:0000256" key="2">
    <source>
        <dbReference type="ARBA" id="ARBA00022840"/>
    </source>
</evidence>
<organism evidence="4">
    <name type="scientific">Candidatus Electrothrix aestuarii</name>
    <dbReference type="NCBI Taxonomy" id="3062594"/>
    <lineage>
        <taxon>Bacteria</taxon>
        <taxon>Pseudomonadati</taxon>
        <taxon>Thermodesulfobacteriota</taxon>
        <taxon>Desulfobulbia</taxon>
        <taxon>Desulfobulbales</taxon>
        <taxon>Desulfobulbaceae</taxon>
        <taxon>Candidatus Electrothrix</taxon>
    </lineage>
</organism>
<dbReference type="PANTHER" id="PTHR43158">
    <property type="entry name" value="SKFA PEPTIDE EXPORT ATP-BINDING PROTEIN SKFE"/>
    <property type="match status" value="1"/>
</dbReference>
<dbReference type="Gene3D" id="3.40.50.300">
    <property type="entry name" value="P-loop containing nucleotide triphosphate hydrolases"/>
    <property type="match status" value="1"/>
</dbReference>
<dbReference type="GO" id="GO:0005524">
    <property type="term" value="F:ATP binding"/>
    <property type="evidence" value="ECO:0007669"/>
    <property type="project" value="UniProtKB-KW"/>
</dbReference>
<dbReference type="InterPro" id="IPR003593">
    <property type="entry name" value="AAA+_ATPase"/>
</dbReference>
<evidence type="ECO:0000259" key="3">
    <source>
        <dbReference type="PROSITE" id="PS50893"/>
    </source>
</evidence>
<dbReference type="SMART" id="SM00382">
    <property type="entry name" value="AAA"/>
    <property type="match status" value="1"/>
</dbReference>
<keyword evidence="2 4" id="KW-0067">ATP-binding</keyword>
<dbReference type="KEGG" id="eaj:Q3M24_19640"/>
<dbReference type="AlphaFoldDB" id="A0AAU8LUC6"/>
<dbReference type="InterPro" id="IPR003439">
    <property type="entry name" value="ABC_transporter-like_ATP-bd"/>
</dbReference>
<proteinExistence type="predicted"/>
<reference evidence="4" key="1">
    <citation type="journal article" date="2024" name="Syst. Appl. Microbiol.">
        <title>First single-strain enrichments of Electrothrix cable bacteria, description of E. aestuarii sp. nov. and E. rattekaaiensis sp. nov., and proposal of a cable bacteria taxonomy following the rules of the SeqCode.</title>
        <authorList>
            <person name="Plum-Jensen L.E."/>
            <person name="Schramm A."/>
            <person name="Marshall I.P.G."/>
        </authorList>
    </citation>
    <scope>NUCLEOTIDE SEQUENCE</scope>
    <source>
        <strain evidence="4">Rat1</strain>
    </source>
</reference>
<sequence length="234" mass="26307">MQLTCDNLSFQYPNNGTKVLDRLSFTIQGPGFHAVFGPSGAGKTSLARIIAGGISEFQGDLQRTGITTILYCYNLERLPGWTNIGKLLQEITPSGRAPLLEELIAVFDLNDLLDSRFPQLSMGQQNRVNLIRYLVQDFDLLILDESLANVDEKLRQTILLHIKERFPDKMFLAISHNLMEIATFCKDIMVLDSYSGGEQGRLLQGMDLQRKGAENISPDRKKLDAVMLEIMNAW</sequence>
<feature type="domain" description="ABC transporter" evidence="3">
    <location>
        <begin position="3"/>
        <end position="218"/>
    </location>
</feature>
<accession>A0AAU8LUC6</accession>
<evidence type="ECO:0000313" key="4">
    <source>
        <dbReference type="EMBL" id="XCN72477.1"/>
    </source>
</evidence>
<name>A0AAU8LUC6_9BACT</name>
<dbReference type="EMBL" id="CP159373">
    <property type="protein sequence ID" value="XCN72477.1"/>
    <property type="molecule type" value="Genomic_DNA"/>
</dbReference>